<organism evidence="7">
    <name type="scientific">mine drainage metagenome</name>
    <dbReference type="NCBI Taxonomy" id="410659"/>
    <lineage>
        <taxon>unclassified sequences</taxon>
        <taxon>metagenomes</taxon>
        <taxon>ecological metagenomes</taxon>
    </lineage>
</organism>
<evidence type="ECO:0000256" key="4">
    <source>
        <dbReference type="ARBA" id="ARBA00023237"/>
    </source>
</evidence>
<evidence type="ECO:0000313" key="7">
    <source>
        <dbReference type="EMBL" id="OIR00111.1"/>
    </source>
</evidence>
<keyword evidence="2" id="KW-0732">Signal</keyword>
<protein>
    <submittedName>
        <fullName evidence="7">SusD family protein</fullName>
    </submittedName>
</protein>
<dbReference type="SUPFAM" id="SSF48452">
    <property type="entry name" value="TPR-like"/>
    <property type="match status" value="1"/>
</dbReference>
<feature type="domain" description="RagB/SusD" evidence="5">
    <location>
        <begin position="396"/>
        <end position="604"/>
    </location>
</feature>
<keyword evidence="3" id="KW-0472">Membrane</keyword>
<dbReference type="InterPro" id="IPR033985">
    <property type="entry name" value="SusD-like_N"/>
</dbReference>
<dbReference type="EMBL" id="MLJW01000098">
    <property type="protein sequence ID" value="OIR00111.1"/>
    <property type="molecule type" value="Genomic_DNA"/>
</dbReference>
<dbReference type="Pfam" id="PF14322">
    <property type="entry name" value="SusD-like_3"/>
    <property type="match status" value="1"/>
</dbReference>
<dbReference type="Gene3D" id="1.25.40.390">
    <property type="match status" value="1"/>
</dbReference>
<evidence type="ECO:0000256" key="3">
    <source>
        <dbReference type="ARBA" id="ARBA00023136"/>
    </source>
</evidence>
<dbReference type="InterPro" id="IPR011990">
    <property type="entry name" value="TPR-like_helical_dom_sf"/>
</dbReference>
<feature type="domain" description="SusD-like N-terminal" evidence="6">
    <location>
        <begin position="96"/>
        <end position="234"/>
    </location>
</feature>
<accession>A0A1J5RVY2</accession>
<dbReference type="GO" id="GO:0009279">
    <property type="term" value="C:cell outer membrane"/>
    <property type="evidence" value="ECO:0007669"/>
    <property type="project" value="UniProtKB-SubCell"/>
</dbReference>
<sequence>MKNIRTNKLFLIVMMMSIIAISSCKKYLDQQPTTSFGTDFVFNSVPNAYKALAGVYSRLTGDQGYGIRLSLYYTVDNDETQGPTGASDNDRRDIARYAATSGNAQLNSPFLQIFQGIEFANICIANIPAMSQYSGSKQLQRMYGEALTLRAQFYFEAIRNWGDLPANFQPASVVALTNPLPKRVDRDTLYNHILNDLLIAENLVPWRSELAAIGDPMDERITKGTVKALRARIALFRGGYSLRNATATMSRSSDYLTYYQIARSECNDIINSGQHALNPSYKSLWKDNVCAHTMSDTYGELMFQVSATGNTGVADTKLGYYNGPTVNSLGNKSINILPTYFYSFDSTDLRRDVTCCTYTVGADGITKSGVAITAIVDGKYRRDWTTNPVISPTSAVQYLSLKWQIMRYSDVLLMFAEADNEINAGPSAAAYNAINMVRRRGYGQSISATNPTVDLPSGLSHDAFFAAIVKERSLELGAEGVRKYDLIRWNLLGTTLANTKTALTNMSNLAAPYNNYPVSMYYITGTKVDDYTMWKNSLYTKAPTSTPSGTTKVTWMGVAGTANAIYATALSRFATGFTTNKSELLPIPQPARDANINLTQNPGY</sequence>
<evidence type="ECO:0000256" key="2">
    <source>
        <dbReference type="ARBA" id="ARBA00022729"/>
    </source>
</evidence>
<evidence type="ECO:0000256" key="1">
    <source>
        <dbReference type="ARBA" id="ARBA00004442"/>
    </source>
</evidence>
<keyword evidence="4" id="KW-0998">Cell outer membrane</keyword>
<reference evidence="7" key="1">
    <citation type="submission" date="2016-10" db="EMBL/GenBank/DDBJ databases">
        <title>Sequence of Gallionella enrichment culture.</title>
        <authorList>
            <person name="Poehlein A."/>
            <person name="Muehling M."/>
            <person name="Daniel R."/>
        </authorList>
    </citation>
    <scope>NUCLEOTIDE SEQUENCE</scope>
</reference>
<dbReference type="PROSITE" id="PS51257">
    <property type="entry name" value="PROKAR_LIPOPROTEIN"/>
    <property type="match status" value="1"/>
</dbReference>
<gene>
    <name evidence="7" type="ORF">GALL_177560</name>
</gene>
<comment type="subcellular location">
    <subcellularLocation>
        <location evidence="1">Cell outer membrane</location>
    </subcellularLocation>
</comment>
<name>A0A1J5RVY2_9ZZZZ</name>
<dbReference type="AlphaFoldDB" id="A0A1J5RVY2"/>
<evidence type="ECO:0000259" key="5">
    <source>
        <dbReference type="Pfam" id="PF07980"/>
    </source>
</evidence>
<dbReference type="Pfam" id="PF07980">
    <property type="entry name" value="SusD_RagB"/>
    <property type="match status" value="1"/>
</dbReference>
<proteinExistence type="predicted"/>
<dbReference type="InterPro" id="IPR012944">
    <property type="entry name" value="SusD_RagB_dom"/>
</dbReference>
<evidence type="ECO:0000259" key="6">
    <source>
        <dbReference type="Pfam" id="PF14322"/>
    </source>
</evidence>
<comment type="caution">
    <text evidence="7">The sequence shown here is derived from an EMBL/GenBank/DDBJ whole genome shotgun (WGS) entry which is preliminary data.</text>
</comment>